<dbReference type="AlphaFoldDB" id="A0A9X4AVS3"/>
<organism evidence="2 3">
    <name type="scientific">Polyangium jinanense</name>
    <dbReference type="NCBI Taxonomy" id="2829994"/>
    <lineage>
        <taxon>Bacteria</taxon>
        <taxon>Pseudomonadati</taxon>
        <taxon>Myxococcota</taxon>
        <taxon>Polyangia</taxon>
        <taxon>Polyangiales</taxon>
        <taxon>Polyangiaceae</taxon>
        <taxon>Polyangium</taxon>
    </lineage>
</organism>
<name>A0A9X4AVS3_9BACT</name>
<dbReference type="EMBL" id="JAGTJJ010000022">
    <property type="protein sequence ID" value="MDC3984590.1"/>
    <property type="molecule type" value="Genomic_DNA"/>
</dbReference>
<comment type="caution">
    <text evidence="2">The sequence shown here is derived from an EMBL/GenBank/DDBJ whole genome shotgun (WGS) entry which is preliminary data.</text>
</comment>
<reference evidence="2 3" key="1">
    <citation type="submission" date="2021-04" db="EMBL/GenBank/DDBJ databases">
        <title>Genome analysis of Polyangium sp.</title>
        <authorList>
            <person name="Li Y."/>
            <person name="Wang J."/>
        </authorList>
    </citation>
    <scope>NUCLEOTIDE SEQUENCE [LARGE SCALE GENOMIC DNA]</scope>
    <source>
        <strain evidence="2 3">SDU14</strain>
    </source>
</reference>
<accession>A0A9X4AVS3</accession>
<protein>
    <submittedName>
        <fullName evidence="2">Uncharacterized protein</fullName>
    </submittedName>
</protein>
<evidence type="ECO:0000313" key="2">
    <source>
        <dbReference type="EMBL" id="MDC3984590.1"/>
    </source>
</evidence>
<feature type="region of interest" description="Disordered" evidence="1">
    <location>
        <begin position="206"/>
        <end position="225"/>
    </location>
</feature>
<evidence type="ECO:0000256" key="1">
    <source>
        <dbReference type="SAM" id="MobiDB-lite"/>
    </source>
</evidence>
<evidence type="ECO:0000313" key="3">
    <source>
        <dbReference type="Proteomes" id="UP001151081"/>
    </source>
</evidence>
<proteinExistence type="predicted"/>
<keyword evidence="3" id="KW-1185">Reference proteome</keyword>
<dbReference type="Proteomes" id="UP001151081">
    <property type="component" value="Unassembled WGS sequence"/>
</dbReference>
<gene>
    <name evidence="2" type="ORF">KEG57_29045</name>
</gene>
<dbReference type="RefSeq" id="WP_272459049.1">
    <property type="nucleotide sequence ID" value="NZ_JAGTJJ010000022.1"/>
</dbReference>
<sequence>MREDILEQLVDDHLQLQGYFTRHNLKFKPRSDHLAFSKRHDSNHSDIDVVGFHPTRLGDDRVVAVSCKSWQSGFDVRSKLEEVTQNKRRGGRESWKYFRELVEPKWSEAFVDAVEAMTGTRKFTYVLAVTAIRGDRSLWENHAPFRQAIEGNPIRVLALNDMIDGVCSNLTTTVVPSQLGRTLQLLKAAGLIGKVDPSSIGGAAQQAFAAGGGRRSPSARSGARS</sequence>